<evidence type="ECO:0000313" key="2">
    <source>
        <dbReference type="Proteomes" id="UP000284322"/>
    </source>
</evidence>
<accession>A0A419QY27</accession>
<gene>
    <name evidence="1" type="ORF">D6858_14700</name>
</gene>
<keyword evidence="2" id="KW-1185">Reference proteome</keyword>
<dbReference type="EMBL" id="RAHJ01000022">
    <property type="protein sequence ID" value="RJX65555.1"/>
    <property type="molecule type" value="Genomic_DNA"/>
</dbReference>
<proteinExistence type="predicted"/>
<dbReference type="AlphaFoldDB" id="A0A419QY27"/>
<reference evidence="1 2" key="1">
    <citation type="submission" date="2018-09" db="EMBL/GenBank/DDBJ databases">
        <title>Altererythrobacter sp.Ery1 and Ery12, the genome sequencing of novel strains in genus Alterythrobacter.</title>
        <authorList>
            <person name="Cheng H."/>
            <person name="Wu Y.-H."/>
            <person name="Fang C."/>
            <person name="Xu X.-W."/>
        </authorList>
    </citation>
    <scope>NUCLEOTIDE SEQUENCE [LARGE SCALE GENOMIC DNA]</scope>
    <source>
        <strain evidence="1 2">Ery12</strain>
    </source>
</reference>
<dbReference type="OrthoDB" id="5355061at2"/>
<dbReference type="InterPro" id="IPR036477">
    <property type="entry name" value="Formyl_transf_N_sf"/>
</dbReference>
<dbReference type="SUPFAM" id="SSF53328">
    <property type="entry name" value="Formyltransferase"/>
    <property type="match status" value="1"/>
</dbReference>
<dbReference type="Proteomes" id="UP000284322">
    <property type="component" value="Unassembled WGS sequence"/>
</dbReference>
<dbReference type="Gene3D" id="3.40.50.12230">
    <property type="match status" value="1"/>
</dbReference>
<name>A0A419QY27_9SPHN</name>
<comment type="caution">
    <text evidence="1">The sequence shown here is derived from an EMBL/GenBank/DDBJ whole genome shotgun (WGS) entry which is preliminary data.</text>
</comment>
<evidence type="ECO:0000313" key="1">
    <source>
        <dbReference type="EMBL" id="RJX65555.1"/>
    </source>
</evidence>
<sequence>MNVTLLCSDRRHPVMPHLRAWAKLNGKALNVSLVDDIHDVVGGEILFLISCSQKIEKADRDKFKKVLVIHASDLPTGRGWSPHVWSIVGGADHLVVTLLEAEDTIDSGDIWHKLTIDIPSHFLSDEINEALFSAEIELIDFAVANFETIRPEAQDSTQKVTYHRKRTPDDSEISIDMPLGEQFDLIRVCDPERFPAHFRFRGHTYKITLEKLYE</sequence>
<protein>
    <submittedName>
        <fullName evidence="1">UDP-glucuronic acid dehydrogenase</fullName>
    </submittedName>
</protein>
<organism evidence="1 2">
    <name type="scientific">Tsuneonella suprasediminis</name>
    <dbReference type="NCBI Taxonomy" id="2306996"/>
    <lineage>
        <taxon>Bacteria</taxon>
        <taxon>Pseudomonadati</taxon>
        <taxon>Pseudomonadota</taxon>
        <taxon>Alphaproteobacteria</taxon>
        <taxon>Sphingomonadales</taxon>
        <taxon>Erythrobacteraceae</taxon>
        <taxon>Tsuneonella</taxon>
    </lineage>
</organism>